<feature type="transmembrane region" description="Helical" evidence="1">
    <location>
        <begin position="64"/>
        <end position="85"/>
    </location>
</feature>
<keyword evidence="1" id="KW-0812">Transmembrane</keyword>
<name>M0NLC2_9EURY</name>
<gene>
    <name evidence="2" type="ORF">C469_13135</name>
</gene>
<sequence length="170" mass="18209">MPDLLAHVFIAYGLCRVASWRVEWLTTPYVTLGMVGAFIPDIVKIDLALPSETVEGLLGVPFDWGSLATGGGTLLSVCIGLVLLGSSERRRGGLLLGVGAGSHLLADSLLLTPTGRSVQLVWPLSQYRVPSPGLYLSTQPEPMFLTGAIALLIWGVHRYRTREPKLGDAS</sequence>
<dbReference type="Pfam" id="PF04307">
    <property type="entry name" value="YdjM"/>
    <property type="match status" value="1"/>
</dbReference>
<reference evidence="2 3" key="1">
    <citation type="journal article" date="2014" name="PLoS Genet.">
        <title>Phylogenetically driven sequencing of extremely halophilic archaea reveals strategies for static and dynamic osmo-response.</title>
        <authorList>
            <person name="Becker E.A."/>
            <person name="Seitzer P.M."/>
            <person name="Tritt A."/>
            <person name="Larsen D."/>
            <person name="Krusor M."/>
            <person name="Yao A.I."/>
            <person name="Wu D."/>
            <person name="Madern D."/>
            <person name="Eisen J.A."/>
            <person name="Darling A.E."/>
            <person name="Facciotti M.T."/>
        </authorList>
    </citation>
    <scope>NUCLEOTIDE SEQUENCE [LARGE SCALE GENOMIC DNA]</scope>
    <source>
        <strain evidence="2 3">DSM 21995</strain>
    </source>
</reference>
<accession>M0NLC2</accession>
<evidence type="ECO:0000313" key="2">
    <source>
        <dbReference type="EMBL" id="EMA58388.1"/>
    </source>
</evidence>
<dbReference type="RefSeq" id="WP_008007299.1">
    <property type="nucleotide sequence ID" value="NZ_AOJG01000037.1"/>
</dbReference>
<keyword evidence="1" id="KW-0472">Membrane</keyword>
<evidence type="ECO:0000256" key="1">
    <source>
        <dbReference type="SAM" id="Phobius"/>
    </source>
</evidence>
<comment type="caution">
    <text evidence="2">The sequence shown here is derived from an EMBL/GenBank/DDBJ whole genome shotgun (WGS) entry which is preliminary data.</text>
</comment>
<feature type="transmembrane region" description="Helical" evidence="1">
    <location>
        <begin position="92"/>
        <end position="113"/>
    </location>
</feature>
<dbReference type="OrthoDB" id="241062at2157"/>
<dbReference type="EMBL" id="AOJG01000037">
    <property type="protein sequence ID" value="EMA58388.1"/>
    <property type="molecule type" value="Genomic_DNA"/>
</dbReference>
<dbReference type="PATRIC" id="fig|1227482.3.peg.2655"/>
<feature type="transmembrane region" description="Helical" evidence="1">
    <location>
        <begin position="133"/>
        <end position="156"/>
    </location>
</feature>
<keyword evidence="1" id="KW-1133">Transmembrane helix</keyword>
<keyword evidence="3" id="KW-1185">Reference proteome</keyword>
<proteinExistence type="predicted"/>
<dbReference type="Proteomes" id="UP000011650">
    <property type="component" value="Unassembled WGS sequence"/>
</dbReference>
<dbReference type="STRING" id="1227482.C469_13135"/>
<organism evidence="2 3">
    <name type="scientific">Halorubrum lipolyticum DSM 21995</name>
    <dbReference type="NCBI Taxonomy" id="1227482"/>
    <lineage>
        <taxon>Archaea</taxon>
        <taxon>Methanobacteriati</taxon>
        <taxon>Methanobacteriota</taxon>
        <taxon>Stenosarchaea group</taxon>
        <taxon>Halobacteria</taxon>
        <taxon>Halobacteriales</taxon>
        <taxon>Haloferacaceae</taxon>
        <taxon>Halorubrum</taxon>
    </lineage>
</organism>
<evidence type="ECO:0008006" key="4">
    <source>
        <dbReference type="Google" id="ProtNLM"/>
    </source>
</evidence>
<dbReference type="InterPro" id="IPR007404">
    <property type="entry name" value="YdjM-like"/>
</dbReference>
<dbReference type="AlphaFoldDB" id="M0NLC2"/>
<protein>
    <recommendedName>
        <fullName evidence="4">Membrane-bound metal-dependent hydrolase</fullName>
    </recommendedName>
</protein>
<evidence type="ECO:0000313" key="3">
    <source>
        <dbReference type="Proteomes" id="UP000011650"/>
    </source>
</evidence>